<dbReference type="CDD" id="cd06550">
    <property type="entry name" value="TM_ABC_iron-siderophores_like"/>
    <property type="match status" value="1"/>
</dbReference>
<evidence type="ECO:0000256" key="2">
    <source>
        <dbReference type="ARBA" id="ARBA00007935"/>
    </source>
</evidence>
<name>A0A3A4BJJ5_9ACTN</name>
<feature type="transmembrane region" description="Helical" evidence="8">
    <location>
        <begin position="177"/>
        <end position="197"/>
    </location>
</feature>
<protein>
    <submittedName>
        <fullName evidence="9">Iron ABC transporter permease</fullName>
    </submittedName>
</protein>
<dbReference type="OrthoDB" id="9782305at2"/>
<feature type="transmembrane region" description="Helical" evidence="8">
    <location>
        <begin position="332"/>
        <end position="350"/>
    </location>
</feature>
<evidence type="ECO:0000256" key="5">
    <source>
        <dbReference type="ARBA" id="ARBA00022692"/>
    </source>
</evidence>
<dbReference type="Proteomes" id="UP000265768">
    <property type="component" value="Unassembled WGS sequence"/>
</dbReference>
<keyword evidence="7 8" id="KW-0472">Membrane</keyword>
<evidence type="ECO:0000256" key="3">
    <source>
        <dbReference type="ARBA" id="ARBA00022448"/>
    </source>
</evidence>
<feature type="transmembrane region" description="Helical" evidence="8">
    <location>
        <begin position="252"/>
        <end position="268"/>
    </location>
</feature>
<dbReference type="FunFam" id="1.10.3470.10:FF:000001">
    <property type="entry name" value="Vitamin B12 ABC transporter permease BtuC"/>
    <property type="match status" value="1"/>
</dbReference>
<evidence type="ECO:0000256" key="8">
    <source>
        <dbReference type="SAM" id="Phobius"/>
    </source>
</evidence>
<keyword evidence="3" id="KW-0813">Transport</keyword>
<dbReference type="GO" id="GO:0022857">
    <property type="term" value="F:transmembrane transporter activity"/>
    <property type="evidence" value="ECO:0007669"/>
    <property type="project" value="InterPro"/>
</dbReference>
<evidence type="ECO:0000256" key="6">
    <source>
        <dbReference type="ARBA" id="ARBA00022989"/>
    </source>
</evidence>
<dbReference type="Gene3D" id="1.10.3470.10">
    <property type="entry name" value="ABC transporter involved in vitamin B12 uptake, BtuC"/>
    <property type="match status" value="1"/>
</dbReference>
<feature type="transmembrane region" description="Helical" evidence="8">
    <location>
        <begin position="203"/>
        <end position="223"/>
    </location>
</feature>
<dbReference type="InterPro" id="IPR000522">
    <property type="entry name" value="ABC_transptr_permease_BtuC"/>
</dbReference>
<feature type="transmembrane region" description="Helical" evidence="8">
    <location>
        <begin position="153"/>
        <end position="170"/>
    </location>
</feature>
<feature type="transmembrane region" description="Helical" evidence="8">
    <location>
        <begin position="362"/>
        <end position="383"/>
    </location>
</feature>
<dbReference type="SUPFAM" id="SSF81345">
    <property type="entry name" value="ABC transporter involved in vitamin B12 uptake, BtuC"/>
    <property type="match status" value="1"/>
</dbReference>
<evidence type="ECO:0000313" key="9">
    <source>
        <dbReference type="EMBL" id="RJL35424.1"/>
    </source>
</evidence>
<feature type="transmembrane region" description="Helical" evidence="8">
    <location>
        <begin position="89"/>
        <end position="106"/>
    </location>
</feature>
<comment type="similarity">
    <text evidence="2">Belongs to the binding-protein-dependent transport system permease family. FecCD subfamily.</text>
</comment>
<dbReference type="AlphaFoldDB" id="A0A3A4BJJ5"/>
<dbReference type="Pfam" id="PF01032">
    <property type="entry name" value="FecCD"/>
    <property type="match status" value="1"/>
</dbReference>
<dbReference type="EMBL" id="QZEY01000001">
    <property type="protein sequence ID" value="RJL35424.1"/>
    <property type="molecule type" value="Genomic_DNA"/>
</dbReference>
<comment type="caution">
    <text evidence="9">The sequence shown here is derived from an EMBL/GenBank/DDBJ whole genome shotgun (WGS) entry which is preliminary data.</text>
</comment>
<dbReference type="InterPro" id="IPR037294">
    <property type="entry name" value="ABC_BtuC-like"/>
</dbReference>
<keyword evidence="4" id="KW-1003">Cell membrane</keyword>
<keyword evidence="6 8" id="KW-1133">Transmembrane helix</keyword>
<accession>A0A3A4BJJ5</accession>
<evidence type="ECO:0000256" key="4">
    <source>
        <dbReference type="ARBA" id="ARBA00022475"/>
    </source>
</evidence>
<keyword evidence="10" id="KW-1185">Reference proteome</keyword>
<keyword evidence="5 8" id="KW-0812">Transmembrane</keyword>
<feature type="transmembrane region" description="Helical" evidence="8">
    <location>
        <begin position="118"/>
        <end position="141"/>
    </location>
</feature>
<dbReference type="GO" id="GO:0033214">
    <property type="term" value="P:siderophore-iron import into cell"/>
    <property type="evidence" value="ECO:0007669"/>
    <property type="project" value="TreeGrafter"/>
</dbReference>
<evidence type="ECO:0000256" key="1">
    <source>
        <dbReference type="ARBA" id="ARBA00004651"/>
    </source>
</evidence>
<feature type="transmembrane region" description="Helical" evidence="8">
    <location>
        <begin position="294"/>
        <end position="320"/>
    </location>
</feature>
<reference evidence="9 10" key="1">
    <citation type="submission" date="2018-09" db="EMBL/GenBank/DDBJ databases">
        <title>YIM 75507 draft genome.</title>
        <authorList>
            <person name="Tang S."/>
            <person name="Feng Y."/>
        </authorList>
    </citation>
    <scope>NUCLEOTIDE SEQUENCE [LARGE SCALE GENOMIC DNA]</scope>
    <source>
        <strain evidence="9 10">YIM 75507</strain>
    </source>
</reference>
<sequence length="389" mass="39084">MPASRPGDPTCRGRRHIHALARTPAVHVVRPRPRRAGRGGRLVRVVRPRPGRALGPLPAWTAGGLAVLLAAVGGLAIALGPVPVSPGDVVSALGGLLGLPAGEVAARDALVVGQIRLPRVLVAALVGAALGVAGAVMQALFGNPLAEPGVTGVSAGAAAGAVLAITSGAAGTAVVPAAAFAGALATVAVIHAIGAMSRGPATVLLAGIALNALLGALVSALVANAPDEQSLRGVVFWLQGDLDARTWEHVRLVLWPVLAGVAVTLVFSRDLNVMLLGDDAARAGGVDVTRTRHALLLLASLLTGVAVSVSGVIGFVGLVAPHVIRLALGADHRLLLPASALLGAVFLVLADTVARMTLAPVTLQTGVVTAFVGAPVFLLLVLWTRRRTR</sequence>
<evidence type="ECO:0000313" key="10">
    <source>
        <dbReference type="Proteomes" id="UP000265768"/>
    </source>
</evidence>
<gene>
    <name evidence="9" type="ORF">D5H75_01005</name>
</gene>
<dbReference type="GO" id="GO:0005886">
    <property type="term" value="C:plasma membrane"/>
    <property type="evidence" value="ECO:0007669"/>
    <property type="project" value="UniProtKB-SubCell"/>
</dbReference>
<dbReference type="PANTHER" id="PTHR30472">
    <property type="entry name" value="FERRIC ENTEROBACTIN TRANSPORT SYSTEM PERMEASE PROTEIN"/>
    <property type="match status" value="1"/>
</dbReference>
<evidence type="ECO:0000256" key="7">
    <source>
        <dbReference type="ARBA" id="ARBA00023136"/>
    </source>
</evidence>
<organism evidence="9 10">
    <name type="scientific">Bailinhaonella thermotolerans</name>
    <dbReference type="NCBI Taxonomy" id="1070861"/>
    <lineage>
        <taxon>Bacteria</taxon>
        <taxon>Bacillati</taxon>
        <taxon>Actinomycetota</taxon>
        <taxon>Actinomycetes</taxon>
        <taxon>Streptosporangiales</taxon>
        <taxon>Streptosporangiaceae</taxon>
        <taxon>Bailinhaonella</taxon>
    </lineage>
</organism>
<proteinExistence type="inferred from homology"/>
<feature type="transmembrane region" description="Helical" evidence="8">
    <location>
        <begin position="57"/>
        <end position="77"/>
    </location>
</feature>
<dbReference type="PANTHER" id="PTHR30472:SF25">
    <property type="entry name" value="ABC TRANSPORTER PERMEASE PROTEIN MJ0876-RELATED"/>
    <property type="match status" value="1"/>
</dbReference>
<comment type="subcellular location">
    <subcellularLocation>
        <location evidence="1">Cell membrane</location>
        <topology evidence="1">Multi-pass membrane protein</topology>
    </subcellularLocation>
</comment>